<evidence type="ECO:0000259" key="9">
    <source>
        <dbReference type="Pfam" id="PF13231"/>
    </source>
</evidence>
<accession>A0A9E8N7V2</accession>
<dbReference type="InterPro" id="IPR038731">
    <property type="entry name" value="RgtA/B/C-like"/>
</dbReference>
<dbReference type="Pfam" id="PF13231">
    <property type="entry name" value="PMT_2"/>
    <property type="match status" value="1"/>
</dbReference>
<evidence type="ECO:0000256" key="4">
    <source>
        <dbReference type="ARBA" id="ARBA00022679"/>
    </source>
</evidence>
<feature type="transmembrane region" description="Helical" evidence="8">
    <location>
        <begin position="240"/>
        <end position="261"/>
    </location>
</feature>
<dbReference type="RefSeq" id="WP_244821426.1">
    <property type="nucleotide sequence ID" value="NZ_CP112998.1"/>
</dbReference>
<keyword evidence="2" id="KW-1003">Cell membrane</keyword>
<dbReference type="Proteomes" id="UP001164653">
    <property type="component" value="Chromosome"/>
</dbReference>
<evidence type="ECO:0000256" key="7">
    <source>
        <dbReference type="ARBA" id="ARBA00023136"/>
    </source>
</evidence>
<dbReference type="PANTHER" id="PTHR33908:SF11">
    <property type="entry name" value="MEMBRANE PROTEIN"/>
    <property type="match status" value="1"/>
</dbReference>
<keyword evidence="3 10" id="KW-0328">Glycosyltransferase</keyword>
<evidence type="ECO:0000256" key="6">
    <source>
        <dbReference type="ARBA" id="ARBA00022989"/>
    </source>
</evidence>
<comment type="subcellular location">
    <subcellularLocation>
        <location evidence="1">Cell membrane</location>
        <topology evidence="1">Multi-pass membrane protein</topology>
    </subcellularLocation>
</comment>
<evidence type="ECO:0000313" key="10">
    <source>
        <dbReference type="EMBL" id="WAC11495.1"/>
    </source>
</evidence>
<keyword evidence="7 8" id="KW-0472">Membrane</keyword>
<feature type="transmembrane region" description="Helical" evidence="8">
    <location>
        <begin position="147"/>
        <end position="178"/>
    </location>
</feature>
<dbReference type="PANTHER" id="PTHR33908">
    <property type="entry name" value="MANNOSYLTRANSFERASE YKCB-RELATED"/>
    <property type="match status" value="1"/>
</dbReference>
<evidence type="ECO:0000313" key="11">
    <source>
        <dbReference type="Proteomes" id="UP001164653"/>
    </source>
</evidence>
<evidence type="ECO:0000256" key="1">
    <source>
        <dbReference type="ARBA" id="ARBA00004651"/>
    </source>
</evidence>
<evidence type="ECO:0000256" key="5">
    <source>
        <dbReference type="ARBA" id="ARBA00022692"/>
    </source>
</evidence>
<keyword evidence="11" id="KW-1185">Reference proteome</keyword>
<feature type="transmembrane region" description="Helical" evidence="8">
    <location>
        <begin position="69"/>
        <end position="87"/>
    </location>
</feature>
<feature type="transmembrane region" description="Helical" evidence="8">
    <location>
        <begin position="93"/>
        <end position="112"/>
    </location>
</feature>
<name>A0A9E8N7V2_9BACT</name>
<feature type="transmembrane region" description="Helical" evidence="8">
    <location>
        <begin position="190"/>
        <end position="210"/>
    </location>
</feature>
<keyword evidence="5 8" id="KW-0812">Transmembrane</keyword>
<dbReference type="GO" id="GO:0005886">
    <property type="term" value="C:plasma membrane"/>
    <property type="evidence" value="ECO:0007669"/>
    <property type="project" value="UniProtKB-SubCell"/>
</dbReference>
<protein>
    <submittedName>
        <fullName evidence="10">Glycosyltransferase family 39 protein</fullName>
        <ecNumber evidence="10">2.4.-.-</ecNumber>
    </submittedName>
</protein>
<feature type="transmembrane region" description="Helical" evidence="8">
    <location>
        <begin position="316"/>
        <end position="336"/>
    </location>
</feature>
<dbReference type="GO" id="GO:0016763">
    <property type="term" value="F:pentosyltransferase activity"/>
    <property type="evidence" value="ECO:0007669"/>
    <property type="project" value="TreeGrafter"/>
</dbReference>
<feature type="transmembrane region" description="Helical" evidence="8">
    <location>
        <begin position="124"/>
        <end position="141"/>
    </location>
</feature>
<evidence type="ECO:0000256" key="3">
    <source>
        <dbReference type="ARBA" id="ARBA00022676"/>
    </source>
</evidence>
<sequence length="506" mass="58657">MTKKTLILWFFILVKFGLHCIIVAPEYDLHRDEYLHLDQGKHLAWGYLSVPPFTSWTSYIILLLGNSEFWVKFFPSLFGVLTLVVVWKAIDALGGNLFALVLGATAITFSVLLRMNMLYQPNSVDILAWTFLYFAILQYIKTEQNKWLYIAAAALGFGILNKYNIVFLVVGLVPALLLTSQRRLLTNKNLYLAGIITILIILPNLVWQYTHHFPVVYHMKLLSKTQLVNVNRADFLKEQLLFFLGSMFVILAAFVSFFTFPVFKRYQVFFWAFVFTLTLFTYLKAKGYYAIGLYPIFIAFGSVYLEHLFTKKLIWLRYVSILVMVALFIPIFRVAFPTKSPSTIAQNSKRYQKLGLLRWEDGKDHELPQDFADMLGWKELASKVDAEYAKVTDKEHTLVLCDNYGQAGAINYYSKYKNIRAVTMNADYIDWFPLDQEIKNVILIQDADDDDKERKREQALFQKVSLTGKVENPYARERGTSVYTLLDAKVSINKILKSEIDENRWE</sequence>
<keyword evidence="4 10" id="KW-0808">Transferase</keyword>
<reference evidence="10" key="1">
    <citation type="submission" date="2022-11" db="EMBL/GenBank/DDBJ databases">
        <title>Dyadobacter pollutisoli sp. nov., isolated from plastic dumped soil.</title>
        <authorList>
            <person name="Kim J.M."/>
            <person name="Kim K.R."/>
            <person name="Lee J.K."/>
            <person name="Hao L."/>
            <person name="Jeon C.O."/>
        </authorList>
    </citation>
    <scope>NUCLEOTIDE SEQUENCE</scope>
    <source>
        <strain evidence="10">U1</strain>
    </source>
</reference>
<dbReference type="InterPro" id="IPR050297">
    <property type="entry name" value="LipidA_mod_glycosyltrf_83"/>
</dbReference>
<keyword evidence="6 8" id="KW-1133">Transmembrane helix</keyword>
<dbReference type="EMBL" id="CP112998">
    <property type="protein sequence ID" value="WAC11495.1"/>
    <property type="molecule type" value="Genomic_DNA"/>
</dbReference>
<dbReference type="EC" id="2.4.-.-" evidence="10"/>
<gene>
    <name evidence="10" type="ORF">ON006_27665</name>
</gene>
<feature type="transmembrane region" description="Helical" evidence="8">
    <location>
        <begin position="7"/>
        <end position="24"/>
    </location>
</feature>
<dbReference type="AlphaFoldDB" id="A0A9E8N7V2"/>
<feature type="transmembrane region" description="Helical" evidence="8">
    <location>
        <begin position="268"/>
        <end position="285"/>
    </location>
</feature>
<dbReference type="KEGG" id="dpf:ON006_27665"/>
<feature type="transmembrane region" description="Helical" evidence="8">
    <location>
        <begin position="291"/>
        <end position="309"/>
    </location>
</feature>
<evidence type="ECO:0000256" key="2">
    <source>
        <dbReference type="ARBA" id="ARBA00022475"/>
    </source>
</evidence>
<evidence type="ECO:0000256" key="8">
    <source>
        <dbReference type="SAM" id="Phobius"/>
    </source>
</evidence>
<proteinExistence type="predicted"/>
<dbReference type="GO" id="GO:0009103">
    <property type="term" value="P:lipopolysaccharide biosynthetic process"/>
    <property type="evidence" value="ECO:0007669"/>
    <property type="project" value="UniProtKB-ARBA"/>
</dbReference>
<feature type="transmembrane region" description="Helical" evidence="8">
    <location>
        <begin position="44"/>
        <end position="62"/>
    </location>
</feature>
<organism evidence="10 11">
    <name type="scientific">Dyadobacter pollutisoli</name>
    <dbReference type="NCBI Taxonomy" id="2910158"/>
    <lineage>
        <taxon>Bacteria</taxon>
        <taxon>Pseudomonadati</taxon>
        <taxon>Bacteroidota</taxon>
        <taxon>Cytophagia</taxon>
        <taxon>Cytophagales</taxon>
        <taxon>Spirosomataceae</taxon>
        <taxon>Dyadobacter</taxon>
    </lineage>
</organism>
<feature type="domain" description="Glycosyltransferase RgtA/B/C/D-like" evidence="9">
    <location>
        <begin position="50"/>
        <end position="207"/>
    </location>
</feature>